<keyword evidence="5" id="KW-1185">Reference proteome</keyword>
<dbReference type="Gene3D" id="2.60.40.2130">
    <property type="entry name" value="F-spondin domain"/>
    <property type="match status" value="1"/>
</dbReference>
<dbReference type="Pfam" id="PF06468">
    <property type="entry name" value="Spond_N"/>
    <property type="match status" value="1"/>
</dbReference>
<feature type="domain" description="BPTI/Kunitz inhibitor" evidence="2">
    <location>
        <begin position="878"/>
        <end position="931"/>
    </location>
</feature>
<dbReference type="GO" id="GO:0031012">
    <property type="term" value="C:extracellular matrix"/>
    <property type="evidence" value="ECO:0007669"/>
    <property type="project" value="TreeGrafter"/>
</dbReference>
<dbReference type="GO" id="GO:0007155">
    <property type="term" value="P:cell adhesion"/>
    <property type="evidence" value="ECO:0007669"/>
    <property type="project" value="TreeGrafter"/>
</dbReference>
<dbReference type="EMBL" id="JXXN02015178">
    <property type="protein sequence ID" value="THD18277.1"/>
    <property type="molecule type" value="Genomic_DNA"/>
</dbReference>
<comment type="caution">
    <text evidence="4">The sequence shown here is derived from an EMBL/GenBank/DDBJ whole genome shotgun (WGS) entry which is preliminary data.</text>
</comment>
<feature type="region of interest" description="Disordered" evidence="1">
    <location>
        <begin position="267"/>
        <end position="297"/>
    </location>
</feature>
<dbReference type="Pfam" id="PF00014">
    <property type="entry name" value="Kunitz_BPTI"/>
    <property type="match status" value="1"/>
</dbReference>
<dbReference type="GO" id="GO:0004867">
    <property type="term" value="F:serine-type endopeptidase inhibitor activity"/>
    <property type="evidence" value="ECO:0007669"/>
    <property type="project" value="InterPro"/>
</dbReference>
<dbReference type="Gene3D" id="4.10.410.10">
    <property type="entry name" value="Pancreatic trypsin inhibitor Kunitz domain"/>
    <property type="match status" value="2"/>
</dbReference>
<dbReference type="InterPro" id="IPR036880">
    <property type="entry name" value="Kunitz_BPTI_sf"/>
</dbReference>
<dbReference type="InterPro" id="IPR020901">
    <property type="entry name" value="Prtase_inh_Kunz-CS"/>
</dbReference>
<feature type="region of interest" description="Disordered" evidence="1">
    <location>
        <begin position="493"/>
        <end position="513"/>
    </location>
</feature>
<dbReference type="CDD" id="cd00109">
    <property type="entry name" value="Kunitz-type"/>
    <property type="match status" value="1"/>
</dbReference>
<dbReference type="SMART" id="SM00131">
    <property type="entry name" value="KU"/>
    <property type="match status" value="2"/>
</dbReference>
<dbReference type="PROSITE" id="PS00280">
    <property type="entry name" value="BPTI_KUNITZ_1"/>
    <property type="match status" value="1"/>
</dbReference>
<dbReference type="NCBIfam" id="NF038123">
    <property type="entry name" value="NF038123_dom"/>
    <property type="match status" value="1"/>
</dbReference>
<dbReference type="PROSITE" id="PS51020">
    <property type="entry name" value="SPONDIN"/>
    <property type="match status" value="1"/>
</dbReference>
<dbReference type="PANTHER" id="PTHR11311">
    <property type="entry name" value="SPONDIN"/>
    <property type="match status" value="1"/>
</dbReference>
<evidence type="ECO:0000313" key="5">
    <source>
        <dbReference type="Proteomes" id="UP000230066"/>
    </source>
</evidence>
<evidence type="ECO:0000313" key="4">
    <source>
        <dbReference type="EMBL" id="THD18277.1"/>
    </source>
</evidence>
<evidence type="ECO:0000259" key="2">
    <source>
        <dbReference type="PROSITE" id="PS50279"/>
    </source>
</evidence>
<gene>
    <name evidence="4" type="ORF">D915_010055</name>
</gene>
<accession>A0A4E0R9F3</accession>
<dbReference type="InterPro" id="IPR002223">
    <property type="entry name" value="Kunitz_BPTI"/>
</dbReference>
<organism evidence="4 5">
    <name type="scientific">Fasciola hepatica</name>
    <name type="common">Liver fluke</name>
    <dbReference type="NCBI Taxonomy" id="6192"/>
    <lineage>
        <taxon>Eukaryota</taxon>
        <taxon>Metazoa</taxon>
        <taxon>Spiralia</taxon>
        <taxon>Lophotrochozoa</taxon>
        <taxon>Platyhelminthes</taxon>
        <taxon>Trematoda</taxon>
        <taxon>Digenea</taxon>
        <taxon>Plagiorchiida</taxon>
        <taxon>Echinostomata</taxon>
        <taxon>Echinostomatoidea</taxon>
        <taxon>Fasciolidae</taxon>
        <taxon>Fasciola</taxon>
    </lineage>
</organism>
<evidence type="ECO:0000259" key="3">
    <source>
        <dbReference type="PROSITE" id="PS51020"/>
    </source>
</evidence>
<name>A0A4E0R9F3_FASHE</name>
<dbReference type="PANTHER" id="PTHR11311:SF16">
    <property type="entry name" value="SPONDIN-1"/>
    <property type="match status" value="1"/>
</dbReference>
<dbReference type="InterPro" id="IPR051418">
    <property type="entry name" value="Spondin/Thrombospondin_T1"/>
</dbReference>
<dbReference type="AlphaFoldDB" id="A0A4E0R9F3"/>
<dbReference type="Proteomes" id="UP000230066">
    <property type="component" value="Unassembled WGS sequence"/>
</dbReference>
<protein>
    <submittedName>
        <fullName evidence="4">Spondin-1</fullName>
    </submittedName>
</protein>
<evidence type="ECO:0000256" key="1">
    <source>
        <dbReference type="SAM" id="MobiDB-lite"/>
    </source>
</evidence>
<dbReference type="SUPFAM" id="SSF57362">
    <property type="entry name" value="BPTI-like"/>
    <property type="match status" value="2"/>
</dbReference>
<feature type="domain" description="BPTI/Kunitz inhibitor" evidence="2">
    <location>
        <begin position="789"/>
        <end position="856"/>
    </location>
</feature>
<dbReference type="InterPro" id="IPR038678">
    <property type="entry name" value="Spondin_N_sf"/>
</dbReference>
<dbReference type="PROSITE" id="PS50279">
    <property type="entry name" value="BPTI_KUNITZ_2"/>
    <property type="match status" value="2"/>
</dbReference>
<proteinExistence type="predicted"/>
<dbReference type="InterPro" id="IPR009465">
    <property type="entry name" value="Spondin_N"/>
</dbReference>
<reference evidence="4" key="1">
    <citation type="submission" date="2019-03" db="EMBL/GenBank/DDBJ databases">
        <title>Improved annotation for the trematode Fasciola hepatica.</title>
        <authorList>
            <person name="Choi Y.-J."/>
            <person name="Martin J."/>
            <person name="Mitreva M."/>
        </authorList>
    </citation>
    <scope>NUCLEOTIDE SEQUENCE [LARGE SCALE GENOMIC DNA]</scope>
</reference>
<feature type="domain" description="Spondin" evidence="3">
    <location>
        <begin position="315"/>
        <end position="518"/>
    </location>
</feature>
<sequence length="968" mass="108919">MTSEITMNPRLIASKKTQNIPTRFRRTQTTILLLVLNCVACVTSSSKNCENIPQDTRLAHRAGDGEYEIHIILLPPGQHRLPTNGTHGIFWSISFDHSATPKASAERYHPSNCYIPGREYEIIVTPKIHPVEMNMLQLEAVYLTAVPSGTPQNQETRKSIGTFTPTICTSSNVGAVEIKYNFPRRIAFIWKAPRLAELDKVKFNDASALESERCLEIRATVVPWHWHRIYFRNTGGLKRTLCLEEDPRQIEHWPNYVSVLDASEKHARKPDGVSIRSVQSDGNPDGTRSPYPHSDSGLYDSDEYGSCSVQEIPKPVRRCCACNTAVYRLVIQSDWQQQQHWRDWPAVEVTPNGKVASPHWTEILGASHSPLYDVFHAGGFASPAVDALCTAGDVSKLEGEFRNQAGESILTVIRTRGIDSGAPPKQRVRSALFAVNSTHHLVSFLTRLVPSTDWCTGLSRVDVCLPNCSWPLRMHFRLEPWDSGVMSGNTYVPAEPSERLREPKPMCPITPDLRPNTPFTVQTDYIPVQQLKTTANNVAPEFVGFSMDNSNHNPTKVKNDFNVPRKGPLFHKPHRILHPSATRLRRTFVPLGSVEFELLRVNEHEVCSVEPDQEDQAFDHFASDKETGLEPEKMSEGCQLSSWTAWGPCLKVDPNTCASPQARSYWSFKTPTMRRTRMILSPSTVVTCAGIPLKEEKTCHSAAVKVRCLTESQTTPTLSAESCQKLPWGQWSQCLNATCSRPGIIYRWRQFPYPASRQSCELYSEVSQVNTCWPPPNKSCSLNEMKNACSESPPSAAKLCPTLPNATERYYFNPETQICQKFKYDPLCHLRAFMQQHELGYSRNVFHERSVCEEVCITKAIWPTRTGKSIAKRSSSPCLMSLDVGHYCTSAQTSKNWHFDQTKEQCIEFIYFGCGGNGNRFRKREQCEHECKLKIGPDAMLLENSKGSTAFTAVDQSSQSAKALVEMV</sequence>